<dbReference type="PANTHER" id="PTHR32319">
    <property type="entry name" value="BACTERIAL HEMOLYSIN-LIKE PROTEIN"/>
    <property type="match status" value="1"/>
</dbReference>
<dbReference type="InterPro" id="IPR029063">
    <property type="entry name" value="SAM-dependent_MTases_sf"/>
</dbReference>
<reference evidence="3 4" key="1">
    <citation type="submission" date="2017-09" db="EMBL/GenBank/DDBJ databases">
        <title>Depth-based differentiation of microbial function through sediment-hosted aquifers and enrichment of novel symbionts in the deep terrestrial subsurface.</title>
        <authorList>
            <person name="Probst A.J."/>
            <person name="Ladd B."/>
            <person name="Jarett J.K."/>
            <person name="Geller-Mcgrath D.E."/>
            <person name="Sieber C.M."/>
            <person name="Emerson J.B."/>
            <person name="Anantharaman K."/>
            <person name="Thomas B.C."/>
            <person name="Malmstrom R."/>
            <person name="Stieglmeier M."/>
            <person name="Klingl A."/>
            <person name="Woyke T."/>
            <person name="Ryan C.M."/>
            <person name="Banfield J.F."/>
        </authorList>
    </citation>
    <scope>NUCLEOTIDE SEQUENCE [LARGE SCALE GENOMIC DNA]</scope>
    <source>
        <strain evidence="3">CG10_big_fil_rev_8_21_14_0_10_32_10</strain>
    </source>
</reference>
<dbReference type="EMBL" id="PCXU01000024">
    <property type="protein sequence ID" value="PIR43452.1"/>
    <property type="molecule type" value="Genomic_DNA"/>
</dbReference>
<dbReference type="GO" id="GO:0003723">
    <property type="term" value="F:RNA binding"/>
    <property type="evidence" value="ECO:0007669"/>
    <property type="project" value="UniProtKB-KW"/>
</dbReference>
<dbReference type="GO" id="GO:0008168">
    <property type="term" value="F:methyltransferase activity"/>
    <property type="evidence" value="ECO:0007669"/>
    <property type="project" value="UniProtKB-KW"/>
</dbReference>
<dbReference type="Proteomes" id="UP000230214">
    <property type="component" value="Unassembled WGS sequence"/>
</dbReference>
<evidence type="ECO:0000313" key="3">
    <source>
        <dbReference type="EMBL" id="PIR43452.1"/>
    </source>
</evidence>
<evidence type="ECO:0000313" key="4">
    <source>
        <dbReference type="Proteomes" id="UP000230214"/>
    </source>
</evidence>
<proteinExistence type="predicted"/>
<accession>A0A2H0RA95</accession>
<evidence type="ECO:0000259" key="2">
    <source>
        <dbReference type="Pfam" id="PF01728"/>
    </source>
</evidence>
<dbReference type="InterPro" id="IPR047048">
    <property type="entry name" value="TlyA"/>
</dbReference>
<keyword evidence="3" id="KW-0808">Transferase</keyword>
<keyword evidence="3" id="KW-0489">Methyltransferase</keyword>
<dbReference type="AlphaFoldDB" id="A0A2H0RA95"/>
<feature type="domain" description="Ribosomal RNA methyltransferase FtsJ" evidence="2">
    <location>
        <begin position="4"/>
        <end position="155"/>
    </location>
</feature>
<protein>
    <submittedName>
        <fullName evidence="3">TlyA family rRNA (Cytidine-2'-O)-methyltransferase</fullName>
    </submittedName>
</protein>
<evidence type="ECO:0000256" key="1">
    <source>
        <dbReference type="ARBA" id="ARBA00022884"/>
    </source>
</evidence>
<dbReference type="InterPro" id="IPR002877">
    <property type="entry name" value="RNA_MeTrfase_FtsJ_dom"/>
</dbReference>
<dbReference type="GO" id="GO:0032259">
    <property type="term" value="P:methylation"/>
    <property type="evidence" value="ECO:0007669"/>
    <property type="project" value="UniProtKB-KW"/>
</dbReference>
<gene>
    <name evidence="3" type="ORF">COV24_02835</name>
</gene>
<dbReference type="SUPFAM" id="SSF53335">
    <property type="entry name" value="S-adenosyl-L-methionine-dependent methyltransferases"/>
    <property type="match status" value="1"/>
</dbReference>
<organism evidence="3 4">
    <name type="scientific">candidate division WWE3 bacterium CG10_big_fil_rev_8_21_14_0_10_32_10</name>
    <dbReference type="NCBI Taxonomy" id="1975090"/>
    <lineage>
        <taxon>Bacteria</taxon>
        <taxon>Katanobacteria</taxon>
    </lineage>
</organism>
<name>A0A2H0RA95_UNCKA</name>
<sequence length="189" mass="21351">MEKYISRAGEKLEYAINKWGIEVKNKVYADFGCNKGGFTGYLLKKGAKKIYAVDTGYGMFDWNLRNNPSVVVMERTNALHITLPEKMDIIVIDVGWTPQRLIIPNALKNLKNNGIIISLIKPHYEASALKKERNIHKGKLDEAEVENIVSVINKQLIEQNNIIIKETIQSPIKGNKAGNIEYIDLIKVA</sequence>
<comment type="caution">
    <text evidence="3">The sequence shown here is derived from an EMBL/GenBank/DDBJ whole genome shotgun (WGS) entry which is preliminary data.</text>
</comment>
<dbReference type="Gene3D" id="3.40.50.150">
    <property type="entry name" value="Vaccinia Virus protein VP39"/>
    <property type="match status" value="1"/>
</dbReference>
<dbReference type="Pfam" id="PF01728">
    <property type="entry name" value="FtsJ"/>
    <property type="match status" value="1"/>
</dbReference>
<dbReference type="PANTHER" id="PTHR32319:SF0">
    <property type="entry name" value="BACTERIAL HEMOLYSIN-LIKE PROTEIN"/>
    <property type="match status" value="1"/>
</dbReference>
<keyword evidence="1" id="KW-0694">RNA-binding</keyword>